<evidence type="ECO:0000313" key="3">
    <source>
        <dbReference type="Proteomes" id="UP000540568"/>
    </source>
</evidence>
<dbReference type="RefSeq" id="WP_182618295.1">
    <property type="nucleotide sequence ID" value="NZ_BAAATF010000011.1"/>
</dbReference>
<gene>
    <name evidence="2" type="ORF">FHX71_003385</name>
</gene>
<reference evidence="2 3" key="1">
    <citation type="submission" date="2020-07" db="EMBL/GenBank/DDBJ databases">
        <title>Sequencing the genomes of 1000 actinobacteria strains.</title>
        <authorList>
            <person name="Klenk H.-P."/>
        </authorList>
    </citation>
    <scope>NUCLEOTIDE SEQUENCE [LARGE SCALE GENOMIC DNA]</scope>
    <source>
        <strain evidence="2 3">DSM 44121</strain>
    </source>
</reference>
<proteinExistence type="predicted"/>
<evidence type="ECO:0000313" key="2">
    <source>
        <dbReference type="EMBL" id="MBA8809443.1"/>
    </source>
</evidence>
<evidence type="ECO:0000259" key="1">
    <source>
        <dbReference type="Pfam" id="PF14020"/>
    </source>
</evidence>
<protein>
    <recommendedName>
        <fullName evidence="1">DUF4236 domain-containing protein</fullName>
    </recommendedName>
</protein>
<dbReference type="EMBL" id="JACGWV010000001">
    <property type="protein sequence ID" value="MBA8809443.1"/>
    <property type="molecule type" value="Genomic_DNA"/>
</dbReference>
<accession>A0A7W3PF09</accession>
<dbReference type="AlphaFoldDB" id="A0A7W3PF09"/>
<dbReference type="InterPro" id="IPR025330">
    <property type="entry name" value="DUF4236"/>
</dbReference>
<keyword evidence="3" id="KW-1185">Reference proteome</keyword>
<feature type="domain" description="DUF4236" evidence="1">
    <location>
        <begin position="4"/>
        <end position="52"/>
    </location>
</feature>
<sequence>MGIRYRKRLSLGPLKFNITQKGLSSMSFKVGPWTWNSRTKKHSINLPGGLSWYSNNK</sequence>
<dbReference type="Pfam" id="PF14020">
    <property type="entry name" value="DUF4236"/>
    <property type="match status" value="1"/>
</dbReference>
<organism evidence="2 3">
    <name type="scientific">Promicromonospora sukumoe</name>
    <dbReference type="NCBI Taxonomy" id="88382"/>
    <lineage>
        <taxon>Bacteria</taxon>
        <taxon>Bacillati</taxon>
        <taxon>Actinomycetota</taxon>
        <taxon>Actinomycetes</taxon>
        <taxon>Micrococcales</taxon>
        <taxon>Promicromonosporaceae</taxon>
        <taxon>Promicromonospora</taxon>
    </lineage>
</organism>
<comment type="caution">
    <text evidence="2">The sequence shown here is derived from an EMBL/GenBank/DDBJ whole genome shotgun (WGS) entry which is preliminary data.</text>
</comment>
<dbReference type="Proteomes" id="UP000540568">
    <property type="component" value="Unassembled WGS sequence"/>
</dbReference>
<name>A0A7W3PF09_9MICO</name>